<name>A0ABV3TYU4_9GAMM</name>
<dbReference type="Gene3D" id="3.90.550.10">
    <property type="entry name" value="Spore Coat Polysaccharide Biosynthesis Protein SpsA, Chain A"/>
    <property type="match status" value="1"/>
</dbReference>
<dbReference type="InterPro" id="IPR001173">
    <property type="entry name" value="Glyco_trans_2-like"/>
</dbReference>
<evidence type="ECO:0000313" key="3">
    <source>
        <dbReference type="Proteomes" id="UP001557484"/>
    </source>
</evidence>
<evidence type="ECO:0000259" key="1">
    <source>
        <dbReference type="Pfam" id="PF00535"/>
    </source>
</evidence>
<organism evidence="2 3">
    <name type="scientific">Zhongshania arctica</name>
    <dbReference type="NCBI Taxonomy" id="3238302"/>
    <lineage>
        <taxon>Bacteria</taxon>
        <taxon>Pseudomonadati</taxon>
        <taxon>Pseudomonadota</taxon>
        <taxon>Gammaproteobacteria</taxon>
        <taxon>Cellvibrionales</taxon>
        <taxon>Spongiibacteraceae</taxon>
        <taxon>Zhongshania</taxon>
    </lineage>
</organism>
<accession>A0ABV3TYU4</accession>
<gene>
    <name evidence="2" type="ORF">AB4875_14910</name>
</gene>
<dbReference type="Proteomes" id="UP001557484">
    <property type="component" value="Unassembled WGS sequence"/>
</dbReference>
<dbReference type="CDD" id="cd00761">
    <property type="entry name" value="Glyco_tranf_GTA_type"/>
    <property type="match status" value="1"/>
</dbReference>
<feature type="domain" description="Glycosyltransferase 2-like" evidence="1">
    <location>
        <begin position="26"/>
        <end position="154"/>
    </location>
</feature>
<dbReference type="PANTHER" id="PTHR22916">
    <property type="entry name" value="GLYCOSYLTRANSFERASE"/>
    <property type="match status" value="1"/>
</dbReference>
<keyword evidence="3" id="KW-1185">Reference proteome</keyword>
<protein>
    <submittedName>
        <fullName evidence="2">Glycosyltransferase family 2 protein</fullName>
    </submittedName>
</protein>
<dbReference type="RefSeq" id="WP_368376854.1">
    <property type="nucleotide sequence ID" value="NZ_JBFRYB010000001.1"/>
</dbReference>
<comment type="caution">
    <text evidence="2">The sequence shown here is derived from an EMBL/GenBank/DDBJ whole genome shotgun (WGS) entry which is preliminary data.</text>
</comment>
<dbReference type="SUPFAM" id="SSF53448">
    <property type="entry name" value="Nucleotide-diphospho-sugar transferases"/>
    <property type="match status" value="1"/>
</dbReference>
<dbReference type="Pfam" id="PF00535">
    <property type="entry name" value="Glycos_transf_2"/>
    <property type="match status" value="1"/>
</dbReference>
<reference evidence="2 3" key="1">
    <citation type="journal article" date="2011" name="Int. J. Syst. Evol. Microbiol.">
        <title>Zhongshania antarctica gen. nov., sp. nov. and Zhongshania guokunii sp. nov., gammaproteobacteria respectively isolated from coastal attached (fast) ice and surface seawater of the Antarctic.</title>
        <authorList>
            <person name="Li H.J."/>
            <person name="Zhang X.Y."/>
            <person name="Chen C.X."/>
            <person name="Zhang Y.J."/>
            <person name="Gao Z.M."/>
            <person name="Yu Y."/>
            <person name="Chen X.L."/>
            <person name="Chen B."/>
            <person name="Zhang Y.Z."/>
        </authorList>
    </citation>
    <scope>NUCLEOTIDE SEQUENCE [LARGE SCALE GENOMIC DNA]</scope>
    <source>
        <strain evidence="2 3">R06B22</strain>
    </source>
</reference>
<dbReference type="PANTHER" id="PTHR22916:SF3">
    <property type="entry name" value="UDP-GLCNAC:BETAGAL BETA-1,3-N-ACETYLGLUCOSAMINYLTRANSFERASE-LIKE PROTEIN 1"/>
    <property type="match status" value="1"/>
</dbReference>
<proteinExistence type="predicted"/>
<dbReference type="EMBL" id="JBFRYB010000001">
    <property type="protein sequence ID" value="MEX1666784.1"/>
    <property type="molecule type" value="Genomic_DNA"/>
</dbReference>
<dbReference type="InterPro" id="IPR029044">
    <property type="entry name" value="Nucleotide-diphossugar_trans"/>
</dbReference>
<evidence type="ECO:0000313" key="2">
    <source>
        <dbReference type="EMBL" id="MEX1666784.1"/>
    </source>
</evidence>
<sequence length="348" mass="39101">MDFIDKAFENKLKAEMLDLTRAPLVSVVIPMYNAAKYLPACLNSVLEQSYRNLEIICVDDGSPDNCADIVNSYDDNRIVLVKQNNRGLAGARNTGIRWAKGDFVALLDADDTWFPKKIEIHVSHLRANPDIGISYSGSQFIDEAGTDMKIGQYPKHKNISADDIFCRNPVGNGSAPVLRKAVFSEIAFFSPEHGHADAMYFDESFRQSEDVECWLRIALSTKWKFEGVNEVLTYYRVNGGGLSANWQKQLAAWERSVEKNRQIDPDFVAKWESLARAYQYRYLARRAIQSRDASSARMLTLLAFKSNSSIIVKDFSRSAITATCAILLSILSTPQYEALERQAMGIPA</sequence>